<protein>
    <submittedName>
        <fullName evidence="1">Uncharacterized protein</fullName>
    </submittedName>
</protein>
<reference evidence="1 2" key="1">
    <citation type="submission" date="2015-07" db="EMBL/GenBank/DDBJ databases">
        <title>The genome of Melipona quadrifasciata.</title>
        <authorList>
            <person name="Pan H."/>
            <person name="Kapheim K."/>
        </authorList>
    </citation>
    <scope>NUCLEOTIDE SEQUENCE [LARGE SCALE GENOMIC DNA]</scope>
    <source>
        <strain evidence="1">0111107301</strain>
        <tissue evidence="1">Whole body</tissue>
    </source>
</reference>
<dbReference type="EMBL" id="KQ435844">
    <property type="protein sequence ID" value="KOX71244.1"/>
    <property type="molecule type" value="Genomic_DNA"/>
</dbReference>
<sequence>MWEDIIESISSFATPNYHPPVCCVHVCVCSIICKHRDASPLSKLNDFFAHLYSPKNCR</sequence>
<evidence type="ECO:0000313" key="1">
    <source>
        <dbReference type="EMBL" id="KOX71244.1"/>
    </source>
</evidence>
<dbReference type="Proteomes" id="UP000053105">
    <property type="component" value="Unassembled WGS sequence"/>
</dbReference>
<evidence type="ECO:0000313" key="2">
    <source>
        <dbReference type="Proteomes" id="UP000053105"/>
    </source>
</evidence>
<dbReference type="AlphaFoldDB" id="A0A0N0U402"/>
<accession>A0A0N0U402</accession>
<keyword evidence="2" id="KW-1185">Reference proteome</keyword>
<gene>
    <name evidence="1" type="ORF">WN51_03478</name>
</gene>
<organism evidence="1 2">
    <name type="scientific">Melipona quadrifasciata</name>
    <dbReference type="NCBI Taxonomy" id="166423"/>
    <lineage>
        <taxon>Eukaryota</taxon>
        <taxon>Metazoa</taxon>
        <taxon>Ecdysozoa</taxon>
        <taxon>Arthropoda</taxon>
        <taxon>Hexapoda</taxon>
        <taxon>Insecta</taxon>
        <taxon>Pterygota</taxon>
        <taxon>Neoptera</taxon>
        <taxon>Endopterygota</taxon>
        <taxon>Hymenoptera</taxon>
        <taxon>Apocrita</taxon>
        <taxon>Aculeata</taxon>
        <taxon>Apoidea</taxon>
        <taxon>Anthophila</taxon>
        <taxon>Apidae</taxon>
        <taxon>Melipona</taxon>
    </lineage>
</organism>
<name>A0A0N0U402_9HYME</name>
<proteinExistence type="predicted"/>